<protein>
    <recommendedName>
        <fullName evidence="1">Methyltransferase type 12 domain-containing protein</fullName>
    </recommendedName>
</protein>
<dbReference type="InterPro" id="IPR029063">
    <property type="entry name" value="SAM-dependent_MTases_sf"/>
</dbReference>
<proteinExistence type="predicted"/>
<organism evidence="2 3">
    <name type="scientific">Methyloceanibacter stevinii</name>
    <dbReference type="NCBI Taxonomy" id="1774970"/>
    <lineage>
        <taxon>Bacteria</taxon>
        <taxon>Pseudomonadati</taxon>
        <taxon>Pseudomonadota</taxon>
        <taxon>Alphaproteobacteria</taxon>
        <taxon>Hyphomicrobiales</taxon>
        <taxon>Hyphomicrobiaceae</taxon>
        <taxon>Methyloceanibacter</taxon>
    </lineage>
</organism>
<dbReference type="Proteomes" id="UP000094172">
    <property type="component" value="Unassembled WGS sequence"/>
</dbReference>
<gene>
    <name evidence="2" type="ORF">AUC70_03240</name>
</gene>
<evidence type="ECO:0000259" key="1">
    <source>
        <dbReference type="Pfam" id="PF08242"/>
    </source>
</evidence>
<accession>A0A1E3VSF7</accession>
<reference evidence="2 3" key="1">
    <citation type="journal article" date="2016" name="Environ. Microbiol.">
        <title>New Methyloceanibacter diversity from North Sea sediments includes methanotroph containing solely the soluble methane monooxygenase.</title>
        <authorList>
            <person name="Vekeman B."/>
            <person name="Kerckhof F.M."/>
            <person name="Cremers G."/>
            <person name="de Vos P."/>
            <person name="Vandamme P."/>
            <person name="Boon N."/>
            <person name="Op den Camp H.J."/>
            <person name="Heylen K."/>
        </authorList>
    </citation>
    <scope>NUCLEOTIDE SEQUENCE [LARGE SCALE GENOMIC DNA]</scope>
    <source>
        <strain evidence="2 3">R-67176</strain>
    </source>
</reference>
<dbReference type="InterPro" id="IPR013217">
    <property type="entry name" value="Methyltransf_12"/>
</dbReference>
<comment type="caution">
    <text evidence="2">The sequence shown here is derived from an EMBL/GenBank/DDBJ whole genome shotgun (WGS) entry which is preliminary data.</text>
</comment>
<dbReference type="EMBL" id="LPWE01000010">
    <property type="protein sequence ID" value="ODR95886.1"/>
    <property type="molecule type" value="Genomic_DNA"/>
</dbReference>
<dbReference type="AlphaFoldDB" id="A0A1E3VSF7"/>
<evidence type="ECO:0000313" key="2">
    <source>
        <dbReference type="EMBL" id="ODR95886.1"/>
    </source>
</evidence>
<dbReference type="Pfam" id="PF08242">
    <property type="entry name" value="Methyltransf_12"/>
    <property type="match status" value="1"/>
</dbReference>
<name>A0A1E3VSF7_9HYPH</name>
<dbReference type="SUPFAM" id="SSF53335">
    <property type="entry name" value="S-adenosyl-L-methionine-dependent methyltransferases"/>
    <property type="match status" value="1"/>
</dbReference>
<dbReference type="STRING" id="1774970.AUC70_03240"/>
<dbReference type="Gene3D" id="3.40.50.150">
    <property type="entry name" value="Vaccinia Virus protein VP39"/>
    <property type="match status" value="1"/>
</dbReference>
<evidence type="ECO:0000313" key="3">
    <source>
        <dbReference type="Proteomes" id="UP000094172"/>
    </source>
</evidence>
<sequence length="213" mass="23714">MDRRSPVAQIDYDNVAGNYYDKYESQNPIARALMDGFLRAFDELSAQSGAKTAYEVGCGEGNLSMRLRARGLEVGGSDLEPSIVDEANKRAEALNSGALFAVRNLYELDRSEVDADLIVCCEVLEHIPQPSDAIDQLATITRSHLLVSVPREPLWRILNMARGKYLSALGNTPGHLNHWSPLGFLADISRRFEIVDVRKPLPWTMALCRPRVT</sequence>
<feature type="domain" description="Methyltransferase type 12" evidence="1">
    <location>
        <begin position="55"/>
        <end position="139"/>
    </location>
</feature>
<keyword evidence="3" id="KW-1185">Reference proteome</keyword>